<feature type="non-terminal residue" evidence="1">
    <location>
        <position position="141"/>
    </location>
</feature>
<organism evidence="1 2">
    <name type="scientific">Paraburkholderia rhynchosiae</name>
    <dbReference type="NCBI Taxonomy" id="487049"/>
    <lineage>
        <taxon>Bacteria</taxon>
        <taxon>Pseudomonadati</taxon>
        <taxon>Pseudomonadota</taxon>
        <taxon>Betaproteobacteria</taxon>
        <taxon>Burkholderiales</taxon>
        <taxon>Burkholderiaceae</taxon>
        <taxon>Paraburkholderia</taxon>
    </lineage>
</organism>
<reference evidence="1 2" key="1">
    <citation type="journal article" date="2024" name="Chem. Sci.">
        <title>Discovery of megapolipeptins by genome mining of a Burkholderiales bacteria collection.</title>
        <authorList>
            <person name="Paulo B.S."/>
            <person name="Recchia M.J.J."/>
            <person name="Lee S."/>
            <person name="Fergusson C.H."/>
            <person name="Romanowski S.B."/>
            <person name="Hernandez A."/>
            <person name="Krull N."/>
            <person name="Liu D.Y."/>
            <person name="Cavanagh H."/>
            <person name="Bos A."/>
            <person name="Gray C.A."/>
            <person name="Murphy B.T."/>
            <person name="Linington R.G."/>
            <person name="Eustaquio A.S."/>
        </authorList>
    </citation>
    <scope>NUCLEOTIDE SEQUENCE [LARGE SCALE GENOMIC DNA]</scope>
    <source>
        <strain evidence="1 2">RL18-126-BIB-B</strain>
    </source>
</reference>
<protein>
    <submittedName>
        <fullName evidence="1">Uncharacterized protein</fullName>
    </submittedName>
</protein>
<gene>
    <name evidence="1" type="ORF">PQR01_33205</name>
</gene>
<accession>A0ACC7NKZ7</accession>
<proteinExistence type="predicted"/>
<keyword evidence="2" id="KW-1185">Reference proteome</keyword>
<evidence type="ECO:0000313" key="2">
    <source>
        <dbReference type="Proteomes" id="UP001629235"/>
    </source>
</evidence>
<sequence length="141" mass="14278">MKRFAPLAGLVVAGLLGGCAVYPDSTSMYGNGYGTYEGYDGYAAGGPVVPQTNVYMGYSNYSGPGYYGGPGRYYGPGPGYRGYPDHGRPNNGNDRGHDDHGDNGGRHGPQNGGPPPQGAVGGAPRPRGGRAPPPPPGGAPP</sequence>
<name>A0ACC7NKZ7_9BURK</name>
<comment type="caution">
    <text evidence="1">The sequence shown here is derived from an EMBL/GenBank/DDBJ whole genome shotgun (WGS) entry which is preliminary data.</text>
</comment>
<dbReference type="Proteomes" id="UP001629235">
    <property type="component" value="Unassembled WGS sequence"/>
</dbReference>
<dbReference type="EMBL" id="JAQQDW010000106">
    <property type="protein sequence ID" value="MFM0108167.1"/>
    <property type="molecule type" value="Genomic_DNA"/>
</dbReference>
<evidence type="ECO:0000313" key="1">
    <source>
        <dbReference type="EMBL" id="MFM0108167.1"/>
    </source>
</evidence>